<gene>
    <name evidence="2" type="ORF">CS022_17580</name>
</gene>
<name>A0A4Q0YMT5_9GAMM</name>
<dbReference type="EMBL" id="PEIB01000026">
    <property type="protein sequence ID" value="RXJ72086.1"/>
    <property type="molecule type" value="Genomic_DNA"/>
</dbReference>
<feature type="chain" id="PRO_5020209598" evidence="1">
    <location>
        <begin position="18"/>
        <end position="143"/>
    </location>
</feature>
<sequence length="143" mass="16658">MKIFTFFILFFSSLLQANDIVFLGSPFSVVESEKSCDKYVESGICMDVAFELKYNVYEWYNENPEPEIIEFIGFTHSSGLPKFTSFNFSLVHLKKVNDHYLVKDIKPVVELKDEYIICVDKQLPYFSECINRQSVTSYLDLSN</sequence>
<organism evidence="2 3">
    <name type="scientific">Veronia nyctiphanis</name>
    <dbReference type="NCBI Taxonomy" id="1278244"/>
    <lineage>
        <taxon>Bacteria</taxon>
        <taxon>Pseudomonadati</taxon>
        <taxon>Pseudomonadota</taxon>
        <taxon>Gammaproteobacteria</taxon>
        <taxon>Vibrionales</taxon>
        <taxon>Vibrionaceae</taxon>
        <taxon>Veronia</taxon>
    </lineage>
</organism>
<dbReference type="AlphaFoldDB" id="A0A4Q0YMT5"/>
<protein>
    <submittedName>
        <fullName evidence="2">Uncharacterized protein</fullName>
    </submittedName>
</protein>
<feature type="signal peptide" evidence="1">
    <location>
        <begin position="1"/>
        <end position="17"/>
    </location>
</feature>
<dbReference type="RefSeq" id="WP_129123356.1">
    <property type="nucleotide sequence ID" value="NZ_PEIB01000026.1"/>
</dbReference>
<evidence type="ECO:0000256" key="1">
    <source>
        <dbReference type="SAM" id="SignalP"/>
    </source>
</evidence>
<dbReference type="Proteomes" id="UP000290287">
    <property type="component" value="Unassembled WGS sequence"/>
</dbReference>
<comment type="caution">
    <text evidence="2">The sequence shown here is derived from an EMBL/GenBank/DDBJ whole genome shotgun (WGS) entry which is preliminary data.</text>
</comment>
<evidence type="ECO:0000313" key="3">
    <source>
        <dbReference type="Proteomes" id="UP000290287"/>
    </source>
</evidence>
<dbReference type="OrthoDB" id="798937at2"/>
<keyword evidence="1" id="KW-0732">Signal</keyword>
<reference evidence="2 3" key="1">
    <citation type="submission" date="2017-10" db="EMBL/GenBank/DDBJ databases">
        <title>Nyctiphanis sp. nov., isolated from the stomach of the euphausiid Nyctiphanes simplex (Hansen, 1911) in the Gulf of California.</title>
        <authorList>
            <person name="Gomez-Gil B."/>
            <person name="Aguilar-Mendez M."/>
            <person name="Lopez-Cortes A."/>
            <person name="Gomez-Gutierrez J."/>
            <person name="Roque A."/>
            <person name="Lang E."/>
            <person name="Gonzalez-Castillo A."/>
        </authorList>
    </citation>
    <scope>NUCLEOTIDE SEQUENCE [LARGE SCALE GENOMIC DNA]</scope>
    <source>
        <strain evidence="2 3">CAIM 600</strain>
    </source>
</reference>
<accession>A0A4Q0YMT5</accession>
<evidence type="ECO:0000313" key="2">
    <source>
        <dbReference type="EMBL" id="RXJ72086.1"/>
    </source>
</evidence>
<keyword evidence="3" id="KW-1185">Reference proteome</keyword>
<proteinExistence type="predicted"/>